<proteinExistence type="predicted"/>
<feature type="domain" description="Phosphoethanolamine transferase N-terminal" evidence="2">
    <location>
        <begin position="89"/>
        <end position="170"/>
    </location>
</feature>
<evidence type="ECO:0000313" key="3">
    <source>
        <dbReference type="EMBL" id="NYG31282.1"/>
    </source>
</evidence>
<feature type="transmembrane region" description="Helical" evidence="1">
    <location>
        <begin position="130"/>
        <end position="150"/>
    </location>
</feature>
<dbReference type="EMBL" id="JACCFH010000001">
    <property type="protein sequence ID" value="NYG31282.1"/>
    <property type="molecule type" value="Genomic_DNA"/>
</dbReference>
<protein>
    <submittedName>
        <fullName evidence="3">Glucan phosphoethanolaminetransferase (Alkaline phosphatase superfamily)</fullName>
    </submittedName>
</protein>
<dbReference type="InterPro" id="IPR012549">
    <property type="entry name" value="EptA-like_N"/>
</dbReference>
<sequence>MLTQRTPQSPQRLAVLGSVWLSCAGQLPLWRALQHLPELADGRAPVFIGSTMVLVAALFTLVFCVLAWPRVIRWALSLALLGTVWSTQATGVLDMPAMTQYTVLAGGPLAWLWSRPVLRQEDTWTQLVHNLGVAMAAAGVVAAVLILSVADFSWMWLQHAALLELLSPIRLWRLSGSVRIP</sequence>
<keyword evidence="4" id="KW-1185">Reference proteome</keyword>
<feature type="transmembrane region" description="Helical" evidence="1">
    <location>
        <begin position="75"/>
        <end position="93"/>
    </location>
</feature>
<keyword evidence="1" id="KW-1133">Transmembrane helix</keyword>
<dbReference type="GO" id="GO:0016740">
    <property type="term" value="F:transferase activity"/>
    <property type="evidence" value="ECO:0007669"/>
    <property type="project" value="UniProtKB-KW"/>
</dbReference>
<keyword evidence="3" id="KW-0808">Transferase</keyword>
<comment type="caution">
    <text evidence="3">The sequence shown here is derived from an EMBL/GenBank/DDBJ whole genome shotgun (WGS) entry which is preliminary data.</text>
</comment>
<evidence type="ECO:0000259" key="2">
    <source>
        <dbReference type="Pfam" id="PF08019"/>
    </source>
</evidence>
<name>A0A7Y9QTT2_9BURK</name>
<dbReference type="GO" id="GO:0016020">
    <property type="term" value="C:membrane"/>
    <property type="evidence" value="ECO:0007669"/>
    <property type="project" value="InterPro"/>
</dbReference>
<feature type="transmembrane region" description="Helical" evidence="1">
    <location>
        <begin position="99"/>
        <end position="118"/>
    </location>
</feature>
<feature type="transmembrane region" description="Helical" evidence="1">
    <location>
        <begin position="45"/>
        <end position="68"/>
    </location>
</feature>
<reference evidence="3 4" key="1">
    <citation type="submission" date="2020-07" db="EMBL/GenBank/DDBJ databases">
        <title>Genomic Encyclopedia of Archaeal and Bacterial Type Strains, Phase II (KMG-II): from individual species to whole genera.</title>
        <authorList>
            <person name="Goeker M."/>
        </authorList>
    </citation>
    <scope>NUCLEOTIDE SEQUENCE [LARGE SCALE GENOMIC DNA]</scope>
    <source>
        <strain evidence="3 4">DSM 21226</strain>
    </source>
</reference>
<keyword evidence="1" id="KW-0472">Membrane</keyword>
<evidence type="ECO:0000256" key="1">
    <source>
        <dbReference type="SAM" id="Phobius"/>
    </source>
</evidence>
<organism evidence="3 4">
    <name type="scientific">Sphaerotilus montanus</name>
    <dbReference type="NCBI Taxonomy" id="522889"/>
    <lineage>
        <taxon>Bacteria</taxon>
        <taxon>Pseudomonadati</taxon>
        <taxon>Pseudomonadota</taxon>
        <taxon>Betaproteobacteria</taxon>
        <taxon>Burkholderiales</taxon>
        <taxon>Sphaerotilaceae</taxon>
        <taxon>Sphaerotilus</taxon>
    </lineage>
</organism>
<keyword evidence="1" id="KW-0812">Transmembrane</keyword>
<gene>
    <name evidence="3" type="ORF">BDD16_000268</name>
</gene>
<dbReference type="PROSITE" id="PS51257">
    <property type="entry name" value="PROKAR_LIPOPROTEIN"/>
    <property type="match status" value="1"/>
</dbReference>
<dbReference type="Proteomes" id="UP000518288">
    <property type="component" value="Unassembled WGS sequence"/>
</dbReference>
<accession>A0A7Y9QTT2</accession>
<evidence type="ECO:0000313" key="4">
    <source>
        <dbReference type="Proteomes" id="UP000518288"/>
    </source>
</evidence>
<dbReference type="Pfam" id="PF08019">
    <property type="entry name" value="EptA_B_N"/>
    <property type="match status" value="1"/>
</dbReference>
<dbReference type="RefSeq" id="WP_179632288.1">
    <property type="nucleotide sequence ID" value="NZ_CAXYYM010000031.1"/>
</dbReference>
<feature type="transmembrane region" description="Helical" evidence="1">
    <location>
        <begin position="12"/>
        <end position="33"/>
    </location>
</feature>
<dbReference type="AlphaFoldDB" id="A0A7Y9QTT2"/>